<organism evidence="1 2">
    <name type="scientific">Lapidilactobacillus concavus DSM 17758</name>
    <dbReference type="NCBI Taxonomy" id="1423735"/>
    <lineage>
        <taxon>Bacteria</taxon>
        <taxon>Bacillati</taxon>
        <taxon>Bacillota</taxon>
        <taxon>Bacilli</taxon>
        <taxon>Lactobacillales</taxon>
        <taxon>Lactobacillaceae</taxon>
        <taxon>Lapidilactobacillus</taxon>
    </lineage>
</organism>
<dbReference type="PATRIC" id="fig|1423735.3.peg.1485"/>
<keyword evidence="2" id="KW-1185">Reference proteome</keyword>
<dbReference type="EMBL" id="AZFX01000038">
    <property type="protein sequence ID" value="KRM10460.1"/>
    <property type="molecule type" value="Genomic_DNA"/>
</dbReference>
<dbReference type="SUPFAM" id="SSF52540">
    <property type="entry name" value="P-loop containing nucleoside triphosphate hydrolases"/>
    <property type="match status" value="1"/>
</dbReference>
<name>A0A0R1W7E1_9LACO</name>
<dbReference type="Gene3D" id="3.40.50.300">
    <property type="entry name" value="P-loop containing nucleotide triphosphate hydrolases"/>
    <property type="match status" value="1"/>
</dbReference>
<reference evidence="1 2" key="1">
    <citation type="journal article" date="2015" name="Genome Announc.">
        <title>Expanding the biotechnology potential of lactobacilli through comparative genomics of 213 strains and associated genera.</title>
        <authorList>
            <person name="Sun Z."/>
            <person name="Harris H.M."/>
            <person name="McCann A."/>
            <person name="Guo C."/>
            <person name="Argimon S."/>
            <person name="Zhang W."/>
            <person name="Yang X."/>
            <person name="Jeffery I.B."/>
            <person name="Cooney J.C."/>
            <person name="Kagawa T.F."/>
            <person name="Liu W."/>
            <person name="Song Y."/>
            <person name="Salvetti E."/>
            <person name="Wrobel A."/>
            <person name="Rasinkangas P."/>
            <person name="Parkhill J."/>
            <person name="Rea M.C."/>
            <person name="O'Sullivan O."/>
            <person name="Ritari J."/>
            <person name="Douillard F.P."/>
            <person name="Paul Ross R."/>
            <person name="Yang R."/>
            <person name="Briner A.E."/>
            <person name="Felis G.E."/>
            <person name="de Vos W.M."/>
            <person name="Barrangou R."/>
            <person name="Klaenhammer T.R."/>
            <person name="Caufield P.W."/>
            <person name="Cui Y."/>
            <person name="Zhang H."/>
            <person name="O'Toole P.W."/>
        </authorList>
    </citation>
    <scope>NUCLEOTIDE SEQUENCE [LARGE SCALE GENOMIC DNA]</scope>
    <source>
        <strain evidence="1 2">DSM 17758</strain>
    </source>
</reference>
<dbReference type="InterPro" id="IPR027417">
    <property type="entry name" value="P-loop_NTPase"/>
</dbReference>
<sequence>MKKIYVLRGVPGCGKSTFIRHFHLEPYTISTDNLRLLYSNLKTIYDEKQDRLRQVIPQEYNKQTFNLLDQLIRNKMARGETIIVDGTHLYPNAFAPYQEYAKTFHYEVICIDFTQEVNLNELLKRNVSRIDYRWIDPEIVKRIYKFAKSHPRLPRWVHQITPSQFQNSLFQGEIDLSTYRSIAIIGEDAIFRGTLKPHEFYISFNHEFAQKHRHSKDVIFINRDLSTIADHNAYTVFPFYFKGQHYLATSRTLRRDFIGPIITRHGRQFYNFGLYNLLDFMQEFPADDLDLELKQISLNSFNQSSINRLA</sequence>
<accession>A0A0R1W7E1</accession>
<evidence type="ECO:0000313" key="1">
    <source>
        <dbReference type="EMBL" id="KRM10460.1"/>
    </source>
</evidence>
<dbReference type="STRING" id="1423735.FC15_GL001437"/>
<evidence type="ECO:0008006" key="3">
    <source>
        <dbReference type="Google" id="ProtNLM"/>
    </source>
</evidence>
<dbReference type="AlphaFoldDB" id="A0A0R1W7E1"/>
<gene>
    <name evidence="1" type="ORF">FC15_GL001437</name>
</gene>
<dbReference type="Pfam" id="PF13671">
    <property type="entry name" value="AAA_33"/>
    <property type="match status" value="1"/>
</dbReference>
<evidence type="ECO:0000313" key="2">
    <source>
        <dbReference type="Proteomes" id="UP000051315"/>
    </source>
</evidence>
<proteinExistence type="predicted"/>
<comment type="caution">
    <text evidence="1">The sequence shown here is derived from an EMBL/GenBank/DDBJ whole genome shotgun (WGS) entry which is preliminary data.</text>
</comment>
<protein>
    <recommendedName>
        <fullName evidence="3">2,3-cyclic nucleotide</fullName>
    </recommendedName>
</protein>
<dbReference type="RefSeq" id="WP_057824304.1">
    <property type="nucleotide sequence ID" value="NZ_AZFX01000038.1"/>
</dbReference>
<dbReference type="Proteomes" id="UP000051315">
    <property type="component" value="Unassembled WGS sequence"/>
</dbReference>